<accession>A0AAV5HMC3</accession>
<feature type="region of interest" description="Disordered" evidence="1">
    <location>
        <begin position="84"/>
        <end position="104"/>
    </location>
</feature>
<evidence type="ECO:0000313" key="3">
    <source>
        <dbReference type="Proteomes" id="UP001054252"/>
    </source>
</evidence>
<name>A0AAV5HMC3_9ROSI</name>
<comment type="caution">
    <text evidence="2">The sequence shown here is derived from an EMBL/GenBank/DDBJ whole genome shotgun (WGS) entry which is preliminary data.</text>
</comment>
<gene>
    <name evidence="2" type="ORF">SLEP1_g2690</name>
</gene>
<feature type="compositionally biased region" description="Basic residues" evidence="1">
    <location>
        <begin position="84"/>
        <end position="98"/>
    </location>
</feature>
<dbReference type="AlphaFoldDB" id="A0AAV5HMC3"/>
<evidence type="ECO:0000256" key="1">
    <source>
        <dbReference type="SAM" id="MobiDB-lite"/>
    </source>
</evidence>
<sequence>MKPESKQTRRNNTDKSSASCYDFTKLSEALESAEDGTVAGVIPFGADSLVATTVQSDVMSPYDFKEIGKALNLVEKNCTRRLKARKRKLKRMRQKQRKAQAFEDLDKHDPNTHRFCPELYTVLSVVY</sequence>
<proteinExistence type="predicted"/>
<organism evidence="2 3">
    <name type="scientific">Rubroshorea leprosula</name>
    <dbReference type="NCBI Taxonomy" id="152421"/>
    <lineage>
        <taxon>Eukaryota</taxon>
        <taxon>Viridiplantae</taxon>
        <taxon>Streptophyta</taxon>
        <taxon>Embryophyta</taxon>
        <taxon>Tracheophyta</taxon>
        <taxon>Spermatophyta</taxon>
        <taxon>Magnoliopsida</taxon>
        <taxon>eudicotyledons</taxon>
        <taxon>Gunneridae</taxon>
        <taxon>Pentapetalae</taxon>
        <taxon>rosids</taxon>
        <taxon>malvids</taxon>
        <taxon>Malvales</taxon>
        <taxon>Dipterocarpaceae</taxon>
        <taxon>Rubroshorea</taxon>
    </lineage>
</organism>
<keyword evidence="3" id="KW-1185">Reference proteome</keyword>
<dbReference type="EMBL" id="BPVZ01000002">
    <property type="protein sequence ID" value="GKU88421.1"/>
    <property type="molecule type" value="Genomic_DNA"/>
</dbReference>
<dbReference type="Proteomes" id="UP001054252">
    <property type="component" value="Unassembled WGS sequence"/>
</dbReference>
<evidence type="ECO:0000313" key="2">
    <source>
        <dbReference type="EMBL" id="GKU88421.1"/>
    </source>
</evidence>
<reference evidence="2 3" key="1">
    <citation type="journal article" date="2021" name="Commun. Biol.">
        <title>The genome of Shorea leprosula (Dipterocarpaceae) highlights the ecological relevance of drought in aseasonal tropical rainforests.</title>
        <authorList>
            <person name="Ng K.K.S."/>
            <person name="Kobayashi M.J."/>
            <person name="Fawcett J.A."/>
            <person name="Hatakeyama M."/>
            <person name="Paape T."/>
            <person name="Ng C.H."/>
            <person name="Ang C.C."/>
            <person name="Tnah L.H."/>
            <person name="Lee C.T."/>
            <person name="Nishiyama T."/>
            <person name="Sese J."/>
            <person name="O'Brien M.J."/>
            <person name="Copetti D."/>
            <person name="Mohd Noor M.I."/>
            <person name="Ong R.C."/>
            <person name="Putra M."/>
            <person name="Sireger I.Z."/>
            <person name="Indrioko S."/>
            <person name="Kosugi Y."/>
            <person name="Izuno A."/>
            <person name="Isagi Y."/>
            <person name="Lee S.L."/>
            <person name="Shimizu K.K."/>
        </authorList>
    </citation>
    <scope>NUCLEOTIDE SEQUENCE [LARGE SCALE GENOMIC DNA]</scope>
    <source>
        <strain evidence="2">214</strain>
    </source>
</reference>
<protein>
    <submittedName>
        <fullName evidence="2">Uncharacterized protein</fullName>
    </submittedName>
</protein>